<feature type="region of interest" description="Disordered" evidence="1">
    <location>
        <begin position="45"/>
        <end position="66"/>
    </location>
</feature>
<dbReference type="GO" id="GO:0032281">
    <property type="term" value="C:AMPA glutamate receptor complex"/>
    <property type="evidence" value="ECO:0007669"/>
    <property type="project" value="TreeGrafter"/>
</dbReference>
<dbReference type="PANTHER" id="PTHR46252">
    <property type="entry name" value="BRORIN FAMILY MEMBER"/>
    <property type="match status" value="1"/>
</dbReference>
<sequence>MSGQQSVFLLMGLLSIATAGQPVPFTTAPEPLPFTFLLDEPLPPAAPAASATETSLSPPGTTTTTPNIAVVTSRPGCYYDSGRYKHGDKWEPNACTTCQCMLDRTICYAVDCFFAECVDFEYVPGKCCPMCPNGPNCSLNGTIVSVGEEVQTGPSTTCTCVLPESGAFAFRRPGVMCTTFLERPPQMRLRK</sequence>
<dbReference type="PROSITE" id="PS50184">
    <property type="entry name" value="VWFC_2"/>
    <property type="match status" value="1"/>
</dbReference>
<feature type="signal peptide" evidence="2">
    <location>
        <begin position="1"/>
        <end position="19"/>
    </location>
</feature>
<dbReference type="EMBL" id="JBAMIC010000002">
    <property type="protein sequence ID" value="KAK7112104.1"/>
    <property type="molecule type" value="Genomic_DNA"/>
</dbReference>
<proteinExistence type="predicted"/>
<reference evidence="4 5" key="1">
    <citation type="submission" date="2024-02" db="EMBL/GenBank/DDBJ databases">
        <title>Chromosome-scale genome assembly of the rough periwinkle Littorina saxatilis.</title>
        <authorList>
            <person name="De Jode A."/>
            <person name="Faria R."/>
            <person name="Formenti G."/>
            <person name="Sims Y."/>
            <person name="Smith T.P."/>
            <person name="Tracey A."/>
            <person name="Wood J.M.D."/>
            <person name="Zagrodzka Z.B."/>
            <person name="Johannesson K."/>
            <person name="Butlin R.K."/>
            <person name="Leder E.H."/>
        </authorList>
    </citation>
    <scope>NUCLEOTIDE SEQUENCE [LARGE SCALE GENOMIC DNA]</scope>
    <source>
        <strain evidence="4">Snail1</strain>
        <tissue evidence="4">Muscle</tissue>
    </source>
</reference>
<organism evidence="4 5">
    <name type="scientific">Littorina saxatilis</name>
    <dbReference type="NCBI Taxonomy" id="31220"/>
    <lineage>
        <taxon>Eukaryota</taxon>
        <taxon>Metazoa</taxon>
        <taxon>Spiralia</taxon>
        <taxon>Lophotrochozoa</taxon>
        <taxon>Mollusca</taxon>
        <taxon>Gastropoda</taxon>
        <taxon>Caenogastropoda</taxon>
        <taxon>Littorinimorpha</taxon>
        <taxon>Littorinoidea</taxon>
        <taxon>Littorinidae</taxon>
        <taxon>Littorina</taxon>
    </lineage>
</organism>
<evidence type="ECO:0000313" key="5">
    <source>
        <dbReference type="Proteomes" id="UP001374579"/>
    </source>
</evidence>
<dbReference type="PANTHER" id="PTHR46252:SF3">
    <property type="entry name" value="KIELIN_CHORDIN-LIKE PROTEIN"/>
    <property type="match status" value="1"/>
</dbReference>
<feature type="chain" id="PRO_5043023921" description="VWFC domain-containing protein" evidence="2">
    <location>
        <begin position="20"/>
        <end position="191"/>
    </location>
</feature>
<evidence type="ECO:0000259" key="3">
    <source>
        <dbReference type="PROSITE" id="PS50184"/>
    </source>
</evidence>
<dbReference type="SUPFAM" id="SSF57603">
    <property type="entry name" value="FnI-like domain"/>
    <property type="match status" value="1"/>
</dbReference>
<feature type="domain" description="VWFC" evidence="3">
    <location>
        <begin position="75"/>
        <end position="132"/>
    </location>
</feature>
<keyword evidence="2" id="KW-0732">Signal</keyword>
<evidence type="ECO:0000256" key="1">
    <source>
        <dbReference type="SAM" id="MobiDB-lite"/>
    </source>
</evidence>
<keyword evidence="5" id="KW-1185">Reference proteome</keyword>
<protein>
    <recommendedName>
        <fullName evidence="3">VWFC domain-containing protein</fullName>
    </recommendedName>
</protein>
<evidence type="ECO:0000313" key="4">
    <source>
        <dbReference type="EMBL" id="KAK7112104.1"/>
    </source>
</evidence>
<dbReference type="SMART" id="SM00214">
    <property type="entry name" value="VWC"/>
    <property type="match status" value="1"/>
</dbReference>
<dbReference type="GO" id="GO:0005615">
    <property type="term" value="C:extracellular space"/>
    <property type="evidence" value="ECO:0007669"/>
    <property type="project" value="TreeGrafter"/>
</dbReference>
<dbReference type="GO" id="GO:0030514">
    <property type="term" value="P:negative regulation of BMP signaling pathway"/>
    <property type="evidence" value="ECO:0007669"/>
    <property type="project" value="TreeGrafter"/>
</dbReference>
<dbReference type="InterPro" id="IPR001007">
    <property type="entry name" value="VWF_dom"/>
</dbReference>
<dbReference type="PROSITE" id="PS01208">
    <property type="entry name" value="VWFC_1"/>
    <property type="match status" value="1"/>
</dbReference>
<dbReference type="AlphaFoldDB" id="A0AAN9BW09"/>
<dbReference type="Proteomes" id="UP001374579">
    <property type="component" value="Unassembled WGS sequence"/>
</dbReference>
<comment type="caution">
    <text evidence="4">The sequence shown here is derived from an EMBL/GenBank/DDBJ whole genome shotgun (WGS) entry which is preliminary data.</text>
</comment>
<evidence type="ECO:0000256" key="2">
    <source>
        <dbReference type="SAM" id="SignalP"/>
    </source>
</evidence>
<name>A0AAN9BW09_9CAEN</name>
<feature type="compositionally biased region" description="Low complexity" evidence="1">
    <location>
        <begin position="47"/>
        <end position="66"/>
    </location>
</feature>
<gene>
    <name evidence="4" type="ORF">V1264_011611</name>
</gene>
<accession>A0AAN9BW09</accession>
<dbReference type="GO" id="GO:0045202">
    <property type="term" value="C:synapse"/>
    <property type="evidence" value="ECO:0007669"/>
    <property type="project" value="UniProtKB-SubCell"/>
</dbReference>
<dbReference type="Gene3D" id="2.10.70.10">
    <property type="entry name" value="Complement Module, domain 1"/>
    <property type="match status" value="1"/>
</dbReference>
<dbReference type="InterPro" id="IPR042979">
    <property type="entry name" value="VWC2/VWC2L"/>
</dbReference>
<dbReference type="Pfam" id="PF23334">
    <property type="entry name" value="VWC2L_2nd"/>
    <property type="match status" value="1"/>
</dbReference>